<name>A0A346FDA0_9CAUD</name>
<protein>
    <submittedName>
        <fullName evidence="1">Uncharacterized protein</fullName>
    </submittedName>
</protein>
<reference evidence="1 2" key="1">
    <citation type="submission" date="2018-07" db="EMBL/GenBank/DDBJ databases">
        <title>Relating species composition and interactions to biofilm formation in a model drinking water community.</title>
        <authorList>
            <person name="Thompson A."/>
            <person name="English E.L."/>
            <person name="Willsey G."/>
            <person name="Nock A.M."/>
            <person name="Eckstrom K."/>
            <person name="Tighe S.W."/>
            <person name="Bavelock M."/>
            <person name="Cairns B."/>
            <person name="Foote A."/>
            <person name="Schulman H."/>
            <person name="Gupta S."/>
            <person name="Kadouri D."/>
            <person name="Wargo M.J."/>
        </authorList>
    </citation>
    <scope>NUCLEOTIDE SEQUENCE [LARGE SCALE GENOMIC DNA]</scope>
    <source>
        <strain evidence="1">SPS</strain>
    </source>
</reference>
<sequence>MTSLLLRGTRALVSLIVSLHVLLLRFTTVLADRKVAKNDKRVRQAQNGVEFARQALQYAKLSVREFKDQHIIAQNEARNTRVAADAECKFFGRSL</sequence>
<evidence type="ECO:0000313" key="2">
    <source>
        <dbReference type="Proteomes" id="UP000260554"/>
    </source>
</evidence>
<accession>A0A346FDA0</accession>
<dbReference type="EMBL" id="MH684921">
    <property type="protein sequence ID" value="AXN53714.1"/>
    <property type="molecule type" value="Genomic_DNA"/>
</dbReference>
<proteinExistence type="predicted"/>
<gene>
    <name evidence="1" type="ORF">SPS_3</name>
</gene>
<dbReference type="Proteomes" id="UP000260554">
    <property type="component" value="Segment"/>
</dbReference>
<evidence type="ECO:0000313" key="1">
    <source>
        <dbReference type="EMBL" id="AXN53714.1"/>
    </source>
</evidence>
<organism evidence="1 2">
    <name type="scientific">Sphingomonas phage Scott</name>
    <dbReference type="NCBI Taxonomy" id="2282912"/>
    <lineage>
        <taxon>Viruses</taxon>
        <taxon>Duplodnaviria</taxon>
        <taxon>Heunggongvirae</taxon>
        <taxon>Uroviricota</taxon>
        <taxon>Caudoviricetes</taxon>
        <taxon>Autographivirales</taxon>
        <taxon>Autonotataviridae</taxon>
        <taxon>Scottvirus</taxon>
        <taxon>Scottvirus scott</taxon>
    </lineage>
</organism>
<keyword evidence="2" id="KW-1185">Reference proteome</keyword>